<dbReference type="Pfam" id="PF01367">
    <property type="entry name" value="5_3_exonuc"/>
    <property type="match status" value="1"/>
</dbReference>
<dbReference type="Pfam" id="PF02739">
    <property type="entry name" value="5_3_exonuc_N"/>
    <property type="match status" value="1"/>
</dbReference>
<dbReference type="NCBIfam" id="NF004397">
    <property type="entry name" value="PRK05755.1"/>
    <property type="match status" value="1"/>
</dbReference>
<evidence type="ECO:0000256" key="3">
    <source>
        <dbReference type="ARBA" id="ARBA00022695"/>
    </source>
</evidence>
<dbReference type="SUPFAM" id="SSF56672">
    <property type="entry name" value="DNA/RNA polymerases"/>
    <property type="match status" value="1"/>
</dbReference>
<evidence type="ECO:0000256" key="8">
    <source>
        <dbReference type="ARBA" id="ARBA00023125"/>
    </source>
</evidence>
<dbReference type="CDD" id="cd09859">
    <property type="entry name" value="PIN_53EXO"/>
    <property type="match status" value="1"/>
</dbReference>
<evidence type="ECO:0000256" key="12">
    <source>
        <dbReference type="NCBIfam" id="TIGR00593"/>
    </source>
</evidence>
<name>A0A1M4SCR4_9ACTN</name>
<dbReference type="InterPro" id="IPR020046">
    <property type="entry name" value="5-3_exonucl_a-hlix_arch_N"/>
</dbReference>
<evidence type="ECO:0000256" key="7">
    <source>
        <dbReference type="ARBA" id="ARBA00022932"/>
    </source>
</evidence>
<dbReference type="InterPro" id="IPR020045">
    <property type="entry name" value="DNA_polI_H3TH"/>
</dbReference>
<feature type="domain" description="5'-3' exonuclease" evidence="14">
    <location>
        <begin position="1"/>
        <end position="262"/>
    </location>
</feature>
<sequence length="882" mass="97412">MDTCLLVDGYSLAFRAFYALPQTLTNSSGQPTNALHGFSKMLATLIERYRPDYLAVALDFPAPTFRDELLATYKGQRPTTPEALKAQLEILRPLIASLGVKVVEQQGYEADDVVATLATLARDRAIKSFIVTGDRDSFQLVEDPLVAVLYNRRGVSEIDLMDESAVEKKTGVPPRLYPHLAALRGDPSDNLPGVPGIGEKTAAKLVQTYGSVQEVYRNLDALPEKQRQALSTCKDQVDLNLKMTMMVRDVPLSETMDDLRIAEWNPQMAEATFIGLDLRSAYTAFRKAFTQRPTNVDDDLFQDTTARGARVEIPTLLPVSIGQLEFDESVPTLDYSLGSGSRDELEYLAVANGRNFAVLKADKEGFVEELRELIGKLKGRAVGGISLKSLLRALGMMGLGEVDVVMDCALAEYLIDPGSRSLDLDSISWRYLNISASQGSEESNLLQGVSEHSSEKLQRRLEVLAALAEPLRQRLTDGGLMELFESVEVPLSKVLARMEVRGVLVDVSVLRSLNFDLQRESAELLDRIRSLTRPDLNPNSPQQLAKVLFEDLKLPAGKKTKTGYSTDAKVLEKLRGVHPVVELILSYREVDKLRSTFAEGLLAEVRDDGRIHATFSQTVARTGRISSESPNLHNIPIRSERGRLFRDVFVAPEGSVLVVADYSQIELRVIAHLSHDESLIAALTSDHDVHSETASMVFQVPIDAVTAEQRSKAKMVAYGLAYGMEAYGLAQRLNISTLEAEDILQSFFSAFPKVKSYTERSVAEARSLGYTKTLLGRRRYFPDLNSANRSLRLAAERQAMNAGIQGLAADIFKVALLRIEERLSDKEAQLVLQIHDEVVVESKESIAAEVAEIVEDAMSNAMKLVVPLVVNVGIGKRWSDAK</sequence>
<evidence type="ECO:0000256" key="1">
    <source>
        <dbReference type="ARBA" id="ARBA00007705"/>
    </source>
</evidence>
<evidence type="ECO:0000256" key="10">
    <source>
        <dbReference type="ARBA" id="ARBA00049244"/>
    </source>
</evidence>
<dbReference type="FunFam" id="1.10.150.20:FF:000002">
    <property type="entry name" value="DNA polymerase I"/>
    <property type="match status" value="1"/>
</dbReference>
<gene>
    <name evidence="13" type="primary">polA</name>
    <name evidence="16" type="ORF">SAMN02745225_00210</name>
</gene>
<dbReference type="PANTHER" id="PTHR10133">
    <property type="entry name" value="DNA POLYMERASE I"/>
    <property type="match status" value="1"/>
</dbReference>
<dbReference type="SMART" id="SM00482">
    <property type="entry name" value="POLAc"/>
    <property type="match status" value="1"/>
</dbReference>
<evidence type="ECO:0000313" key="17">
    <source>
        <dbReference type="Proteomes" id="UP000184295"/>
    </source>
</evidence>
<dbReference type="Gene3D" id="3.30.420.10">
    <property type="entry name" value="Ribonuclease H-like superfamily/Ribonuclease H"/>
    <property type="match status" value="1"/>
</dbReference>
<dbReference type="CDD" id="cd06140">
    <property type="entry name" value="DNA_polA_I_Bacillus_like_exo"/>
    <property type="match status" value="1"/>
</dbReference>
<comment type="function">
    <text evidence="13">In addition to polymerase activity, this DNA polymerase exhibits 5'-3' exonuclease activity.</text>
</comment>
<evidence type="ECO:0000256" key="5">
    <source>
        <dbReference type="ARBA" id="ARBA00022763"/>
    </source>
</evidence>
<comment type="catalytic activity">
    <reaction evidence="10 13">
        <text>DNA(n) + a 2'-deoxyribonucleoside 5'-triphosphate = DNA(n+1) + diphosphate</text>
        <dbReference type="Rhea" id="RHEA:22508"/>
        <dbReference type="Rhea" id="RHEA-COMP:17339"/>
        <dbReference type="Rhea" id="RHEA-COMP:17340"/>
        <dbReference type="ChEBI" id="CHEBI:33019"/>
        <dbReference type="ChEBI" id="CHEBI:61560"/>
        <dbReference type="ChEBI" id="CHEBI:173112"/>
        <dbReference type="EC" id="2.7.7.7"/>
    </reaction>
</comment>
<keyword evidence="6 13" id="KW-0540">Nuclease</keyword>
<dbReference type="PANTHER" id="PTHR10133:SF27">
    <property type="entry name" value="DNA POLYMERASE NU"/>
    <property type="match status" value="1"/>
</dbReference>
<dbReference type="SUPFAM" id="SSF88723">
    <property type="entry name" value="PIN domain-like"/>
    <property type="match status" value="1"/>
</dbReference>
<dbReference type="RefSeq" id="WP_072787877.1">
    <property type="nucleotide sequence ID" value="NZ_FQUL01000002.1"/>
</dbReference>
<dbReference type="GO" id="GO:0006261">
    <property type="term" value="P:DNA-templated DNA replication"/>
    <property type="evidence" value="ECO:0007669"/>
    <property type="project" value="UniProtKB-UniRule"/>
</dbReference>
<dbReference type="NCBIfam" id="TIGR00593">
    <property type="entry name" value="pola"/>
    <property type="match status" value="1"/>
</dbReference>
<evidence type="ECO:0000256" key="4">
    <source>
        <dbReference type="ARBA" id="ARBA00022705"/>
    </source>
</evidence>
<dbReference type="SMART" id="SM00475">
    <property type="entry name" value="53EXOc"/>
    <property type="match status" value="1"/>
</dbReference>
<keyword evidence="4 13" id="KW-0235">DNA replication</keyword>
<keyword evidence="5 13" id="KW-0227">DNA damage</keyword>
<dbReference type="InterPro" id="IPR002421">
    <property type="entry name" value="5-3_exonuclease"/>
</dbReference>
<dbReference type="AlphaFoldDB" id="A0A1M4SCR4"/>
<proteinExistence type="inferred from homology"/>
<evidence type="ECO:0000256" key="11">
    <source>
        <dbReference type="ARBA" id="ARBA00053603"/>
    </source>
</evidence>
<dbReference type="GO" id="GO:0006302">
    <property type="term" value="P:double-strand break repair"/>
    <property type="evidence" value="ECO:0007669"/>
    <property type="project" value="TreeGrafter"/>
</dbReference>
<dbReference type="PRINTS" id="PR00868">
    <property type="entry name" value="DNAPOLI"/>
</dbReference>
<keyword evidence="3 13" id="KW-0548">Nucleotidyltransferase</keyword>
<dbReference type="GO" id="GO:0008409">
    <property type="term" value="F:5'-3' exonuclease activity"/>
    <property type="evidence" value="ECO:0007669"/>
    <property type="project" value="UniProtKB-UniRule"/>
</dbReference>
<evidence type="ECO:0000313" key="16">
    <source>
        <dbReference type="EMBL" id="SHE29991.1"/>
    </source>
</evidence>
<dbReference type="EC" id="2.7.7.7" evidence="12 13"/>
<dbReference type="InterPro" id="IPR001098">
    <property type="entry name" value="DNA-dir_DNA_pol_A_palm_dom"/>
</dbReference>
<dbReference type="Gene3D" id="3.30.70.370">
    <property type="match status" value="1"/>
</dbReference>
<dbReference type="Gene3D" id="1.20.1060.10">
    <property type="entry name" value="Taq DNA Polymerase, Chain T, domain 4"/>
    <property type="match status" value="1"/>
</dbReference>
<organism evidence="16 17">
    <name type="scientific">Ferrithrix thermotolerans DSM 19514</name>
    <dbReference type="NCBI Taxonomy" id="1121881"/>
    <lineage>
        <taxon>Bacteria</taxon>
        <taxon>Bacillati</taxon>
        <taxon>Actinomycetota</taxon>
        <taxon>Acidimicrobiia</taxon>
        <taxon>Acidimicrobiales</taxon>
        <taxon>Acidimicrobiaceae</taxon>
        <taxon>Ferrithrix</taxon>
    </lineage>
</organism>
<dbReference type="GO" id="GO:0003677">
    <property type="term" value="F:DNA binding"/>
    <property type="evidence" value="ECO:0007669"/>
    <property type="project" value="UniProtKB-UniRule"/>
</dbReference>
<feature type="domain" description="DNA-directed DNA polymerase family A palm" evidence="15">
    <location>
        <begin position="642"/>
        <end position="846"/>
    </location>
</feature>
<comment type="similarity">
    <text evidence="1 13">Belongs to the DNA polymerase type-A family.</text>
</comment>
<keyword evidence="6 13" id="KW-0269">Exonuclease</keyword>
<keyword evidence="7 13" id="KW-0239">DNA-directed DNA polymerase</keyword>
<dbReference type="InterPro" id="IPR008918">
    <property type="entry name" value="HhH2"/>
</dbReference>
<keyword evidence="9 13" id="KW-0234">DNA repair</keyword>
<dbReference type="InterPro" id="IPR036397">
    <property type="entry name" value="RNaseH_sf"/>
</dbReference>
<dbReference type="InterPro" id="IPR029060">
    <property type="entry name" value="PIN-like_dom_sf"/>
</dbReference>
<dbReference type="FunFam" id="1.10.150.20:FF:000003">
    <property type="entry name" value="DNA polymerase I"/>
    <property type="match status" value="1"/>
</dbReference>
<dbReference type="InterPro" id="IPR043502">
    <property type="entry name" value="DNA/RNA_pol_sf"/>
</dbReference>
<evidence type="ECO:0000256" key="13">
    <source>
        <dbReference type="RuleBase" id="RU004460"/>
    </source>
</evidence>
<dbReference type="EMBL" id="FQUL01000002">
    <property type="protein sequence ID" value="SHE29991.1"/>
    <property type="molecule type" value="Genomic_DNA"/>
</dbReference>
<dbReference type="InterPro" id="IPR018320">
    <property type="entry name" value="DNA_polymerase_1"/>
</dbReference>
<dbReference type="Gene3D" id="3.40.50.1010">
    <property type="entry name" value="5'-nuclease"/>
    <property type="match status" value="1"/>
</dbReference>
<evidence type="ECO:0000256" key="2">
    <source>
        <dbReference type="ARBA" id="ARBA00022679"/>
    </source>
</evidence>
<reference evidence="17" key="1">
    <citation type="submission" date="2016-11" db="EMBL/GenBank/DDBJ databases">
        <authorList>
            <person name="Varghese N."/>
            <person name="Submissions S."/>
        </authorList>
    </citation>
    <scope>NUCLEOTIDE SEQUENCE [LARGE SCALE GENOMIC DNA]</scope>
    <source>
        <strain evidence="17">DSM 19514</strain>
    </source>
</reference>
<keyword evidence="2 13" id="KW-0808">Transferase</keyword>
<dbReference type="SMART" id="SM00279">
    <property type="entry name" value="HhH2"/>
    <property type="match status" value="1"/>
</dbReference>
<evidence type="ECO:0000259" key="15">
    <source>
        <dbReference type="SMART" id="SM00482"/>
    </source>
</evidence>
<evidence type="ECO:0000259" key="14">
    <source>
        <dbReference type="SMART" id="SM00475"/>
    </source>
</evidence>
<comment type="function">
    <text evidence="11">In addition to polymerase activity, this DNA polymerase exhibits 3'-5' and 5'-3' exonuclease activity.</text>
</comment>
<dbReference type="Gene3D" id="1.10.150.20">
    <property type="entry name" value="5' to 3' exonuclease, C-terminal subdomain"/>
    <property type="match status" value="2"/>
</dbReference>
<keyword evidence="13" id="KW-0378">Hydrolase</keyword>
<dbReference type="SUPFAM" id="SSF53098">
    <property type="entry name" value="Ribonuclease H-like"/>
    <property type="match status" value="1"/>
</dbReference>
<dbReference type="CDD" id="cd08637">
    <property type="entry name" value="DNA_pol_A_pol_I_C"/>
    <property type="match status" value="1"/>
</dbReference>
<evidence type="ECO:0000256" key="6">
    <source>
        <dbReference type="ARBA" id="ARBA00022839"/>
    </source>
</evidence>
<dbReference type="CDD" id="cd09898">
    <property type="entry name" value="H3TH_53EXO"/>
    <property type="match status" value="1"/>
</dbReference>
<keyword evidence="8 13" id="KW-0238">DNA-binding</keyword>
<dbReference type="GO" id="GO:0003887">
    <property type="term" value="F:DNA-directed DNA polymerase activity"/>
    <property type="evidence" value="ECO:0007669"/>
    <property type="project" value="UniProtKB-UniRule"/>
</dbReference>
<dbReference type="SUPFAM" id="SSF47807">
    <property type="entry name" value="5' to 3' exonuclease, C-terminal subdomain"/>
    <property type="match status" value="1"/>
</dbReference>
<keyword evidence="17" id="KW-1185">Reference proteome</keyword>
<dbReference type="InterPro" id="IPR036279">
    <property type="entry name" value="5-3_exonuclease_C_sf"/>
</dbReference>
<accession>A0A1M4SCR4</accession>
<dbReference type="InterPro" id="IPR002298">
    <property type="entry name" value="DNA_polymerase_A"/>
</dbReference>
<dbReference type="Pfam" id="PF00476">
    <property type="entry name" value="DNA_pol_A"/>
    <property type="match status" value="1"/>
</dbReference>
<dbReference type="STRING" id="1121881.SAMN02745225_00210"/>
<dbReference type="Proteomes" id="UP000184295">
    <property type="component" value="Unassembled WGS sequence"/>
</dbReference>
<evidence type="ECO:0000256" key="9">
    <source>
        <dbReference type="ARBA" id="ARBA00023204"/>
    </source>
</evidence>
<dbReference type="InterPro" id="IPR012337">
    <property type="entry name" value="RNaseH-like_sf"/>
</dbReference>
<protein>
    <recommendedName>
        <fullName evidence="12 13">DNA polymerase I</fullName>
        <ecNumber evidence="12 13">2.7.7.7</ecNumber>
    </recommendedName>
</protein>